<gene>
    <name evidence="1" type="ORF">L6164_011632</name>
</gene>
<evidence type="ECO:0000313" key="2">
    <source>
        <dbReference type="Proteomes" id="UP000828941"/>
    </source>
</evidence>
<reference evidence="1 2" key="1">
    <citation type="journal article" date="2022" name="DNA Res.">
        <title>Chromosomal-level genome assembly of the orchid tree Bauhinia variegata (Leguminosae; Cercidoideae) supports the allotetraploid origin hypothesis of Bauhinia.</title>
        <authorList>
            <person name="Zhong Y."/>
            <person name="Chen Y."/>
            <person name="Zheng D."/>
            <person name="Pang J."/>
            <person name="Liu Y."/>
            <person name="Luo S."/>
            <person name="Meng S."/>
            <person name="Qian L."/>
            <person name="Wei D."/>
            <person name="Dai S."/>
            <person name="Zhou R."/>
        </authorList>
    </citation>
    <scope>NUCLEOTIDE SEQUENCE [LARGE SCALE GENOMIC DNA]</scope>
    <source>
        <strain evidence="1">BV-YZ2020</strain>
    </source>
</reference>
<proteinExistence type="predicted"/>
<protein>
    <submittedName>
        <fullName evidence="1">Uncharacterized protein</fullName>
    </submittedName>
</protein>
<accession>A0ACB9P7J2</accession>
<evidence type="ECO:0000313" key="1">
    <source>
        <dbReference type="EMBL" id="KAI4344400.1"/>
    </source>
</evidence>
<organism evidence="1 2">
    <name type="scientific">Bauhinia variegata</name>
    <name type="common">Purple orchid tree</name>
    <name type="synonym">Phanera variegata</name>
    <dbReference type="NCBI Taxonomy" id="167791"/>
    <lineage>
        <taxon>Eukaryota</taxon>
        <taxon>Viridiplantae</taxon>
        <taxon>Streptophyta</taxon>
        <taxon>Embryophyta</taxon>
        <taxon>Tracheophyta</taxon>
        <taxon>Spermatophyta</taxon>
        <taxon>Magnoliopsida</taxon>
        <taxon>eudicotyledons</taxon>
        <taxon>Gunneridae</taxon>
        <taxon>Pentapetalae</taxon>
        <taxon>rosids</taxon>
        <taxon>fabids</taxon>
        <taxon>Fabales</taxon>
        <taxon>Fabaceae</taxon>
        <taxon>Cercidoideae</taxon>
        <taxon>Cercideae</taxon>
        <taxon>Bauhiniinae</taxon>
        <taxon>Bauhinia</taxon>
    </lineage>
</organism>
<comment type="caution">
    <text evidence="1">The sequence shown here is derived from an EMBL/GenBank/DDBJ whole genome shotgun (WGS) entry which is preliminary data.</text>
</comment>
<dbReference type="EMBL" id="CM039430">
    <property type="protein sequence ID" value="KAI4344400.1"/>
    <property type="molecule type" value="Genomic_DNA"/>
</dbReference>
<name>A0ACB9P7J2_BAUVA</name>
<sequence length="129" mass="15008">MVAQNQNQSLWRRLKRAVRIVLSRTWRMASVIRRAKMSKTKPKLCFNDCPGLKACTGERGYVSEGSGSSRGSRQGKQLQRTLSYSSDDDDIDRRAEMFIANFRRQLQMERQISLRLRYMRGDSFELVSP</sequence>
<dbReference type="Proteomes" id="UP000828941">
    <property type="component" value="Chromosome 5"/>
</dbReference>
<keyword evidence="2" id="KW-1185">Reference proteome</keyword>